<proteinExistence type="inferred from homology"/>
<dbReference type="Pfam" id="PF04042">
    <property type="entry name" value="DNA_pol_E_B"/>
    <property type="match status" value="1"/>
</dbReference>
<sequence length="663" mass="74566">MSGPASLPVKLTPANIRPIAYRILSKKHGLNIQTDALSVLTDVIGLRFGAEWKGPRTQHFIEEIAKAWKLQDRGIFIDGPNLEQVVNELSKDKSLGKEGPQKALRSDTLMDIDSESHENNGEVLIKWTDYFAFITADKQPNFVFDRVRKQFNSKPAVGSKLNSTLQASIDYFNSRYHLIVDRLSRHENFQKQSFSSLAAVNSTLNRDELKYEITLIKNVLGRDGGKFILFGLLSTNINGNYILEDATDHIELDFMHTLPTEGSFYTTGMFLIVEGIYSASGGSMNNDANVISGRFHVSNISHPPAERRDVGLKTYGYLDFMGIHGQVSSTLSGGGKLDKPLRKKLSALEKALGNHKLIYLGANCFLDDRKIMTGLKKFFGQLENSLIEQQGTEDQDSPLAIVMTGSFCSTPLTAVNGSNTQVSNSENYKSNFDELAALLTNFPVVIKTCKLVLMPGPNDPWQSSYSLGRESLTNLPQKPIPKVFLTRLERLLPKGNLIYGGNPMRINYISQEIVLYRDDLMNKLKRNDILFQEQLDAMAEADKENQEEGLNVKDMVGNQTGFLSPKIRQARQLVKTILDQGNLQPFLKDLKVIDPNYHHVLRIEPLPTSLVLFDSRFESFEVTYNGCKVANIGNLISNKNTKKLNFAEYYPSNKSYIFREQYF</sequence>
<dbReference type="PANTHER" id="PTHR12708">
    <property type="entry name" value="DNA POLYMERASE EPSILON SUBUNIT B"/>
    <property type="match status" value="1"/>
</dbReference>
<comment type="similarity">
    <text evidence="2">Belongs to the DNA polymerase epsilon subunit B family.</text>
</comment>
<dbReference type="GO" id="GO:0006261">
    <property type="term" value="P:DNA-templated DNA replication"/>
    <property type="evidence" value="ECO:0007669"/>
    <property type="project" value="InterPro"/>
</dbReference>
<organism evidence="9 10">
    <name type="scientific">Candidozyma auris</name>
    <name type="common">Yeast</name>
    <name type="synonym">Candida auris</name>
    <dbReference type="NCBI Taxonomy" id="498019"/>
    <lineage>
        <taxon>Eukaryota</taxon>
        <taxon>Fungi</taxon>
        <taxon>Dikarya</taxon>
        <taxon>Ascomycota</taxon>
        <taxon>Saccharomycotina</taxon>
        <taxon>Pichiomycetes</taxon>
        <taxon>Metschnikowiaceae</taxon>
        <taxon>Candidozyma</taxon>
    </lineage>
</organism>
<dbReference type="VEuPathDB" id="FungiDB:CJJ07_000037"/>
<evidence type="ECO:0000259" key="8">
    <source>
        <dbReference type="Pfam" id="PF04042"/>
    </source>
</evidence>
<evidence type="ECO:0000256" key="1">
    <source>
        <dbReference type="ARBA" id="ARBA00004123"/>
    </source>
</evidence>
<dbReference type="InterPro" id="IPR007185">
    <property type="entry name" value="DNA_pol_a/d/e_bsu"/>
</dbReference>
<keyword evidence="5" id="KW-0238">DNA-binding</keyword>
<evidence type="ECO:0000256" key="3">
    <source>
        <dbReference type="ARBA" id="ARBA00016011"/>
    </source>
</evidence>
<keyword evidence="4" id="KW-0235">DNA replication</keyword>
<comment type="caution">
    <text evidence="9">The sequence shown here is derived from an EMBL/GenBank/DDBJ whole genome shotgun (WGS) entry which is preliminary data.</text>
</comment>
<dbReference type="VEuPathDB" id="FungiDB:B9J08_001667"/>
<evidence type="ECO:0000313" key="10">
    <source>
        <dbReference type="Proteomes" id="UP000037122"/>
    </source>
</evidence>
<comment type="subcellular location">
    <subcellularLocation>
        <location evidence="1">Nucleus</location>
    </subcellularLocation>
</comment>
<evidence type="ECO:0000256" key="6">
    <source>
        <dbReference type="ARBA" id="ARBA00023242"/>
    </source>
</evidence>
<name>A0A0L0NV04_CANAR</name>
<dbReference type="VEuPathDB" id="FungiDB:CJJ09_001809"/>
<keyword evidence="6" id="KW-0539">Nucleus</keyword>
<dbReference type="AlphaFoldDB" id="A0A0L0NV04"/>
<dbReference type="GO" id="GO:0003677">
    <property type="term" value="F:DNA binding"/>
    <property type="evidence" value="ECO:0007669"/>
    <property type="project" value="UniProtKB-KW"/>
</dbReference>
<feature type="domain" description="DNA polymerase alpha/delta/epsilon subunit B" evidence="8">
    <location>
        <begin position="359"/>
        <end position="620"/>
    </location>
</feature>
<evidence type="ECO:0000313" key="9">
    <source>
        <dbReference type="EMBL" id="KND97873.1"/>
    </source>
</evidence>
<evidence type="ECO:0000256" key="7">
    <source>
        <dbReference type="ARBA" id="ARBA00032930"/>
    </source>
</evidence>
<dbReference type="VEuPathDB" id="FungiDB:QG37_05365"/>
<accession>A0A0L0NV04</accession>
<gene>
    <name evidence="9" type="ORF">QG37_05365</name>
</gene>
<dbReference type="GO" id="GO:0008622">
    <property type="term" value="C:epsilon DNA polymerase complex"/>
    <property type="evidence" value="ECO:0007669"/>
    <property type="project" value="InterPro"/>
</dbReference>
<dbReference type="VEuPathDB" id="FungiDB:CJI97_002329"/>
<protein>
    <recommendedName>
        <fullName evidence="3">DNA polymerase epsilon subunit B</fullName>
    </recommendedName>
    <alternativeName>
        <fullName evidence="7">DNA polymerase II subunit 2</fullName>
    </alternativeName>
</protein>
<evidence type="ECO:0000256" key="2">
    <source>
        <dbReference type="ARBA" id="ARBA00009560"/>
    </source>
</evidence>
<dbReference type="PANTHER" id="PTHR12708:SF0">
    <property type="entry name" value="DNA POLYMERASE EPSILON SUBUNIT 2"/>
    <property type="match status" value="1"/>
</dbReference>
<evidence type="ECO:0000256" key="5">
    <source>
        <dbReference type="ARBA" id="ARBA00023125"/>
    </source>
</evidence>
<reference evidence="10" key="1">
    <citation type="journal article" date="2015" name="BMC Genomics">
        <title>Draft genome of a commonly misdiagnosed multidrug resistant pathogen Candida auris.</title>
        <authorList>
            <person name="Chatterjee S."/>
            <person name="Alampalli S.V."/>
            <person name="Nageshan R.K."/>
            <person name="Chettiar S.T."/>
            <person name="Joshi S."/>
            <person name="Tatu U.S."/>
        </authorList>
    </citation>
    <scope>NUCLEOTIDE SEQUENCE [LARGE SCALE GENOMIC DNA]</scope>
    <source>
        <strain evidence="10">6684</strain>
    </source>
</reference>
<evidence type="ECO:0000256" key="4">
    <source>
        <dbReference type="ARBA" id="ARBA00022705"/>
    </source>
</evidence>
<dbReference type="EMBL" id="LGST01000039">
    <property type="protein sequence ID" value="KND97873.1"/>
    <property type="molecule type" value="Genomic_DNA"/>
</dbReference>
<dbReference type="GO" id="GO:0042276">
    <property type="term" value="P:error-prone translesion synthesis"/>
    <property type="evidence" value="ECO:0007669"/>
    <property type="project" value="TreeGrafter"/>
</dbReference>
<dbReference type="VEuPathDB" id="FungiDB:CJI96_0000132"/>
<dbReference type="InterPro" id="IPR016266">
    <property type="entry name" value="POLE2"/>
</dbReference>
<dbReference type="Proteomes" id="UP000037122">
    <property type="component" value="Unassembled WGS sequence"/>
</dbReference>